<dbReference type="CDD" id="cd06171">
    <property type="entry name" value="Sigma70_r4"/>
    <property type="match status" value="1"/>
</dbReference>
<dbReference type="InterPro" id="IPR039425">
    <property type="entry name" value="RNA_pol_sigma-70-like"/>
</dbReference>
<comment type="similarity">
    <text evidence="1 6">Belongs to the sigma-70 factor family. ECF subfamily.</text>
</comment>
<organism evidence="9 10">
    <name type="scientific">Arsenicibacter rosenii</name>
    <dbReference type="NCBI Taxonomy" id="1750698"/>
    <lineage>
        <taxon>Bacteria</taxon>
        <taxon>Pseudomonadati</taxon>
        <taxon>Bacteroidota</taxon>
        <taxon>Cytophagia</taxon>
        <taxon>Cytophagales</taxon>
        <taxon>Spirosomataceae</taxon>
        <taxon>Arsenicibacter</taxon>
    </lineage>
</organism>
<reference evidence="9 10" key="1">
    <citation type="submission" date="2016-10" db="EMBL/GenBank/DDBJ databases">
        <title>Arsenicibacter rosenii gen. nov., sp. nov., an efficient arsenic-methylating bacterium isolated from an arsenic-contaminated paddy soil.</title>
        <authorList>
            <person name="Huang K."/>
        </authorList>
    </citation>
    <scope>NUCLEOTIDE SEQUENCE [LARGE SCALE GENOMIC DNA]</scope>
    <source>
        <strain evidence="9 10">SM-1</strain>
    </source>
</reference>
<evidence type="ECO:0000259" key="7">
    <source>
        <dbReference type="Pfam" id="PF04542"/>
    </source>
</evidence>
<dbReference type="PANTHER" id="PTHR43133">
    <property type="entry name" value="RNA POLYMERASE ECF-TYPE SIGMA FACTO"/>
    <property type="match status" value="1"/>
</dbReference>
<gene>
    <name evidence="9" type="ORF">BLX24_09455</name>
</gene>
<dbReference type="SUPFAM" id="SSF88659">
    <property type="entry name" value="Sigma3 and sigma4 domains of RNA polymerase sigma factors"/>
    <property type="match status" value="1"/>
</dbReference>
<feature type="domain" description="RNA polymerase sigma-70 region 2" evidence="7">
    <location>
        <begin position="28"/>
        <end position="95"/>
    </location>
</feature>
<evidence type="ECO:0000313" key="9">
    <source>
        <dbReference type="EMBL" id="OIN59211.1"/>
    </source>
</evidence>
<evidence type="ECO:0000256" key="4">
    <source>
        <dbReference type="ARBA" id="ARBA00023125"/>
    </source>
</evidence>
<dbReference type="InterPro" id="IPR013249">
    <property type="entry name" value="RNA_pol_sigma70_r4_t2"/>
</dbReference>
<dbReference type="AlphaFoldDB" id="A0A1S2VKB9"/>
<dbReference type="Proteomes" id="UP000181790">
    <property type="component" value="Unassembled WGS sequence"/>
</dbReference>
<dbReference type="InterPro" id="IPR036388">
    <property type="entry name" value="WH-like_DNA-bd_sf"/>
</dbReference>
<sequence length="188" mass="21702">MKRTQPFVSESVLIEKLSRRDQQAFQWLYDQYSAALYGVLLKIVQEEEQAEDLLQEAFIKIWNNLDAYDANKGRLFTWLLNITRNTAIDSIRASKAAHRPNPSKAIRTDEENVYIVDGQHNTPPVNPDHIGVQDVVDQLRPERKELIDLVYFKGYTHEEAAESLNLPLGTVKTRIRAALQELKQLFHS</sequence>
<dbReference type="Gene3D" id="1.10.1740.10">
    <property type="match status" value="1"/>
</dbReference>
<dbReference type="OrthoDB" id="9784272at2"/>
<dbReference type="GO" id="GO:0016987">
    <property type="term" value="F:sigma factor activity"/>
    <property type="evidence" value="ECO:0007669"/>
    <property type="project" value="UniProtKB-KW"/>
</dbReference>
<evidence type="ECO:0000256" key="5">
    <source>
        <dbReference type="ARBA" id="ARBA00023163"/>
    </source>
</evidence>
<name>A0A1S2VKB9_9BACT</name>
<keyword evidence="10" id="KW-1185">Reference proteome</keyword>
<evidence type="ECO:0000256" key="1">
    <source>
        <dbReference type="ARBA" id="ARBA00010641"/>
    </source>
</evidence>
<dbReference type="InterPro" id="IPR014284">
    <property type="entry name" value="RNA_pol_sigma-70_dom"/>
</dbReference>
<dbReference type="InterPro" id="IPR007627">
    <property type="entry name" value="RNA_pol_sigma70_r2"/>
</dbReference>
<dbReference type="PROSITE" id="PS01063">
    <property type="entry name" value="SIGMA70_ECF"/>
    <property type="match status" value="1"/>
</dbReference>
<dbReference type="NCBIfam" id="TIGR02937">
    <property type="entry name" value="sigma70-ECF"/>
    <property type="match status" value="1"/>
</dbReference>
<keyword evidence="5 6" id="KW-0804">Transcription</keyword>
<dbReference type="InterPro" id="IPR013324">
    <property type="entry name" value="RNA_pol_sigma_r3/r4-like"/>
</dbReference>
<dbReference type="Pfam" id="PF08281">
    <property type="entry name" value="Sigma70_r4_2"/>
    <property type="match status" value="1"/>
</dbReference>
<dbReference type="GO" id="GO:0003677">
    <property type="term" value="F:DNA binding"/>
    <property type="evidence" value="ECO:0007669"/>
    <property type="project" value="UniProtKB-KW"/>
</dbReference>
<dbReference type="EMBL" id="MORL01000004">
    <property type="protein sequence ID" value="OIN59211.1"/>
    <property type="molecule type" value="Genomic_DNA"/>
</dbReference>
<evidence type="ECO:0000259" key="8">
    <source>
        <dbReference type="Pfam" id="PF08281"/>
    </source>
</evidence>
<dbReference type="Gene3D" id="1.10.10.10">
    <property type="entry name" value="Winged helix-like DNA-binding domain superfamily/Winged helix DNA-binding domain"/>
    <property type="match status" value="1"/>
</dbReference>
<comment type="caution">
    <text evidence="9">The sequence shown here is derived from an EMBL/GenBank/DDBJ whole genome shotgun (WGS) entry which is preliminary data.</text>
</comment>
<protein>
    <recommendedName>
        <fullName evidence="6">RNA polymerase sigma factor</fullName>
    </recommendedName>
</protein>
<evidence type="ECO:0000256" key="3">
    <source>
        <dbReference type="ARBA" id="ARBA00023082"/>
    </source>
</evidence>
<dbReference type="SUPFAM" id="SSF88946">
    <property type="entry name" value="Sigma2 domain of RNA polymerase sigma factors"/>
    <property type="match status" value="1"/>
</dbReference>
<proteinExistence type="inferred from homology"/>
<dbReference type="RefSeq" id="WP_071502895.1">
    <property type="nucleotide sequence ID" value="NZ_MORL01000004.1"/>
</dbReference>
<evidence type="ECO:0000313" key="10">
    <source>
        <dbReference type="Proteomes" id="UP000181790"/>
    </source>
</evidence>
<keyword evidence="2 6" id="KW-0805">Transcription regulation</keyword>
<keyword evidence="3 6" id="KW-0731">Sigma factor</keyword>
<evidence type="ECO:0000256" key="6">
    <source>
        <dbReference type="RuleBase" id="RU000716"/>
    </source>
</evidence>
<dbReference type="GO" id="GO:0006352">
    <property type="term" value="P:DNA-templated transcription initiation"/>
    <property type="evidence" value="ECO:0007669"/>
    <property type="project" value="InterPro"/>
</dbReference>
<keyword evidence="4 6" id="KW-0238">DNA-binding</keyword>
<dbReference type="InterPro" id="IPR013325">
    <property type="entry name" value="RNA_pol_sigma_r2"/>
</dbReference>
<feature type="domain" description="RNA polymerase sigma factor 70 region 4 type 2" evidence="8">
    <location>
        <begin position="132"/>
        <end position="182"/>
    </location>
</feature>
<dbReference type="Pfam" id="PF04542">
    <property type="entry name" value="Sigma70_r2"/>
    <property type="match status" value="1"/>
</dbReference>
<accession>A0A1S2VKB9</accession>
<evidence type="ECO:0000256" key="2">
    <source>
        <dbReference type="ARBA" id="ARBA00023015"/>
    </source>
</evidence>
<dbReference type="InterPro" id="IPR000838">
    <property type="entry name" value="RNA_pol_sigma70_ECF_CS"/>
</dbReference>
<dbReference type="PANTHER" id="PTHR43133:SF62">
    <property type="entry name" value="RNA POLYMERASE SIGMA FACTOR SIGZ"/>
    <property type="match status" value="1"/>
</dbReference>